<dbReference type="EMBL" id="JAOAOG010000167">
    <property type="protein sequence ID" value="KAJ6243849.1"/>
    <property type="molecule type" value="Genomic_DNA"/>
</dbReference>
<dbReference type="Pfam" id="PF00307">
    <property type="entry name" value="CH"/>
    <property type="match status" value="1"/>
</dbReference>
<dbReference type="InterPro" id="IPR036872">
    <property type="entry name" value="CH_dom_sf"/>
</dbReference>
<evidence type="ECO:0000256" key="1">
    <source>
        <dbReference type="SAM" id="Coils"/>
    </source>
</evidence>
<dbReference type="PANTHER" id="PTHR23167">
    <property type="entry name" value="CALPONIN HOMOLOGY DOMAIN-CONTAINING PROTEIN DDB_G0272472-RELATED"/>
    <property type="match status" value="1"/>
</dbReference>
<dbReference type="SMART" id="SM00033">
    <property type="entry name" value="CH"/>
    <property type="match status" value="2"/>
</dbReference>
<keyword evidence="1" id="KW-0175">Coiled coil</keyword>
<evidence type="ECO:0000259" key="2">
    <source>
        <dbReference type="PROSITE" id="PS50021"/>
    </source>
</evidence>
<dbReference type="InterPro" id="IPR001715">
    <property type="entry name" value="CH_dom"/>
</dbReference>
<dbReference type="Gene3D" id="1.10.418.10">
    <property type="entry name" value="Calponin-like domain"/>
    <property type="match status" value="2"/>
</dbReference>
<protein>
    <submittedName>
        <fullName evidence="3">Spectrin beta chain</fullName>
    </submittedName>
</protein>
<keyword evidence="4" id="KW-1185">Reference proteome</keyword>
<dbReference type="PROSITE" id="PS50021">
    <property type="entry name" value="CH"/>
    <property type="match status" value="1"/>
</dbReference>
<feature type="domain" description="Calponin-homology (CH)" evidence="2">
    <location>
        <begin position="178"/>
        <end position="281"/>
    </location>
</feature>
<gene>
    <name evidence="3" type="ORF">M0813_21637</name>
</gene>
<proteinExistence type="predicted"/>
<accession>A0ABQ8YGW4</accession>
<organism evidence="3 4">
    <name type="scientific">Anaeramoeba flamelloides</name>
    <dbReference type="NCBI Taxonomy" id="1746091"/>
    <lineage>
        <taxon>Eukaryota</taxon>
        <taxon>Metamonada</taxon>
        <taxon>Anaeramoebidae</taxon>
        <taxon>Anaeramoeba</taxon>
    </lineage>
</organism>
<sequence>MTFQRSPSYEELSSSEIICVKPKKKIKDDFLLQRTVSPLTTYPRSKNAISLRFEDVPETLYDYHQKEVIRKWAIHHLPHDYPKKIKRFSNLFDNLQNLVTLFECLTNRSVGHFTKSQFRAKKYRKQITRKIIRFITNQEIPITLQEKDLVECNEKKLTFAMWLVTLFFSFTGIPLNKIDPVNFLFEWCKNRIEKYPVIINDFQESFRNGLAFAAILHSKNPRLLDFNEFSPKNGEQNLEKVFTIFSTFGIPQYLNPKDVIQKNYDKHSIIIYLLEIFKKFHTKSENLKILKNLKIPNSLFSHYSKGSHKNNNRFQISETYSSSLLKNTQNIKTKKQKNKNKFNLDENEEFENNKKIKETKQGVKNKESPQTIELTKIQQKTYHSHGHLIKSMKNQKAFEKEKEKEREREKEKENIIKQLENENKILKKKILKKSYQLNEIKAKLEFEENDSTVKNLSLKNQIKEFKNQIYLLEEERDEAIVSKEKFELEMKILQENQEEERKKNSEKTEINASEYLSSPKTELIQLLISSNEKIGKLKNIIINNQKHFQISKKEYEESQLELQNTIELIIQKNKHLRKQNEVEVNQRRKTKSILQTVKKKTDDLITNYQENIVNLELELKKIKNQKQSGLKNYENNLIKLQTTNERLMNLALLKEKEMTQLNQKANICERTTKTIIDQNSELKEEITKKEETIRELKNENQLIKDITQEKTQKLRERLRKSEELLQKTIKVIPLRINSDLHEIEKLRTLLLKKENQLAQLKDKYYEADKQNTSIINNLKQYIMKINEKDTDSQLKIHTLEKNNKQLTRELDNYNNKTLQNIQNMNSKIFSILNENSGNKKKKVNKKDLHFLELNQLKLRIEELNLKNRKRDLGYNELNQLLKQKMDELKNQKEYNNQIKIKNDNLSKKIEVLEKNIIISEKNNRRISTLDRIKSWNSETKTKNTPPLKKITLIQNAKSPFRLNRSFILPKTPFEHSSKKSFKLSLLKNSTFKNKSPNISGSGNNKKKKKKDLDCDISQQNFFPFNSGKSKTQNQENIFNKFSQKEKMDNQRKIFISCLNELDSLIF</sequence>
<feature type="coiled-coil region" evidence="1">
    <location>
        <begin position="846"/>
        <end position="922"/>
    </location>
</feature>
<feature type="coiled-coil region" evidence="1">
    <location>
        <begin position="389"/>
        <end position="503"/>
    </location>
</feature>
<dbReference type="InterPro" id="IPR050540">
    <property type="entry name" value="F-actin_Monoox_Mical"/>
</dbReference>
<evidence type="ECO:0000313" key="3">
    <source>
        <dbReference type="EMBL" id="KAJ6243849.1"/>
    </source>
</evidence>
<name>A0ABQ8YGW4_9EUKA</name>
<feature type="coiled-coil region" evidence="1">
    <location>
        <begin position="598"/>
        <end position="770"/>
    </location>
</feature>
<reference evidence="3" key="1">
    <citation type="submission" date="2022-08" db="EMBL/GenBank/DDBJ databases">
        <title>Novel sulfate-reducing endosymbionts in the free-living metamonad Anaeramoeba.</title>
        <authorList>
            <person name="Jerlstrom-Hultqvist J."/>
            <person name="Cepicka I."/>
            <person name="Gallot-Lavallee L."/>
            <person name="Salas-Leiva D."/>
            <person name="Curtis B.A."/>
            <person name="Zahonova K."/>
            <person name="Pipaliya S."/>
            <person name="Dacks J."/>
            <person name="Roger A.J."/>
        </authorList>
    </citation>
    <scope>NUCLEOTIDE SEQUENCE</scope>
    <source>
        <strain evidence="3">Schooner1</strain>
    </source>
</reference>
<comment type="caution">
    <text evidence="3">The sequence shown here is derived from an EMBL/GenBank/DDBJ whole genome shotgun (WGS) entry which is preliminary data.</text>
</comment>
<evidence type="ECO:0000313" key="4">
    <source>
        <dbReference type="Proteomes" id="UP001150062"/>
    </source>
</evidence>
<dbReference type="PANTHER" id="PTHR23167:SF46">
    <property type="entry name" value="EPS15 HOMOLOGY DOMAIN CONTAINING PROTEIN-BINDING PROTEIN 1, ISOFORM F"/>
    <property type="match status" value="1"/>
</dbReference>
<dbReference type="SUPFAM" id="SSF47576">
    <property type="entry name" value="Calponin-homology domain, CH-domain"/>
    <property type="match status" value="1"/>
</dbReference>
<dbReference type="Proteomes" id="UP001150062">
    <property type="component" value="Unassembled WGS sequence"/>
</dbReference>